<accession>A0A232LQP2</accession>
<dbReference type="EMBL" id="NPHW01005705">
    <property type="protein sequence ID" value="OXV06476.1"/>
    <property type="molecule type" value="Genomic_DNA"/>
</dbReference>
<evidence type="ECO:0000259" key="4">
    <source>
        <dbReference type="PROSITE" id="PS50102"/>
    </source>
</evidence>
<dbReference type="SUPFAM" id="SSF54928">
    <property type="entry name" value="RNA-binding domain, RBD"/>
    <property type="match status" value="1"/>
</dbReference>
<evidence type="ECO:0000256" key="1">
    <source>
        <dbReference type="ARBA" id="ARBA00022884"/>
    </source>
</evidence>
<dbReference type="InterPro" id="IPR034862">
    <property type="entry name" value="Fungal_Mei2-like_RRM3"/>
</dbReference>
<evidence type="ECO:0000256" key="3">
    <source>
        <dbReference type="SAM" id="MobiDB-lite"/>
    </source>
</evidence>
<feature type="domain" description="RRM" evidence="4">
    <location>
        <begin position="440"/>
        <end position="524"/>
    </location>
</feature>
<dbReference type="PANTHER" id="PTHR23189">
    <property type="entry name" value="RNA RECOGNITION MOTIF-CONTAINING"/>
    <property type="match status" value="1"/>
</dbReference>
<name>A0A232LQP2_9EURO</name>
<proteinExistence type="predicted"/>
<sequence length="653" mass="73014">MRVHDSSIHTSSPRSSDGAASCHDSPDTKLTAFSPEDVRSMGLTDKHIIGLLNEDEICSFPPISASDPFLVPTGRPGHVQLSPTASTFTPIGVNGNLIGVPLNRSVVSTSSGMSYLAADSEPETQGLRNGSTKYVDQSTSAFGPIGMSSMIKESISPHPTNYSQVDYDKRSRAFVIEEVPTGFTYLNLAGFFSRREFGTLKGPNLSELKSNGRIYVSFTDSREARHAMDKVHLLRPEWRVVPLTAIEYARRSGTSTDQISDFEGQIYVTVYYNPSLDEHTVGSSIKSLAETFGDVKAFRALCTGQRNVIEFQIEFFDTRDAENAVTVLNGTSLEDCVLEVRLYRPDLEPSESSSPSRETRGRLFPSGSFGRTSLYLELSPTGRSMLPRGEHAGLPNWPCRSEERMGFPQRHEQNRFPDPRSNSQNFVDIERIRCGLDVRTTIMLRNIPNKIDQAMLKEIVDETSHGKYDFMYLRIDFANNCNVGYAFINFEDPIDIIDFVKARAGRTWNCFNSDKVAEISYATIQGKDCLVQKFRNSSVMLEHPSFRPKIFHTGNGPLSGTEDRFPGPDNPSKMRRSVENAEHVGLFAPRVGQQYRDEQRRRRSQYDRGTTAAEREIVCVRTCAPRRPSIVNGLRTVPCTLPAMKACDVIFPQ</sequence>
<keyword evidence="6" id="KW-1185">Reference proteome</keyword>
<dbReference type="PROSITE" id="PS50102">
    <property type="entry name" value="RRM"/>
    <property type="match status" value="1"/>
</dbReference>
<dbReference type="InterPro" id="IPR000504">
    <property type="entry name" value="RRM_dom"/>
</dbReference>
<dbReference type="OrthoDB" id="417481at2759"/>
<organism evidence="5 6">
    <name type="scientific">Elaphomyces granulatus</name>
    <dbReference type="NCBI Taxonomy" id="519963"/>
    <lineage>
        <taxon>Eukaryota</taxon>
        <taxon>Fungi</taxon>
        <taxon>Dikarya</taxon>
        <taxon>Ascomycota</taxon>
        <taxon>Pezizomycotina</taxon>
        <taxon>Eurotiomycetes</taxon>
        <taxon>Eurotiomycetidae</taxon>
        <taxon>Eurotiales</taxon>
        <taxon>Elaphomycetaceae</taxon>
        <taxon>Elaphomyces</taxon>
    </lineage>
</organism>
<evidence type="ECO:0000313" key="6">
    <source>
        <dbReference type="Proteomes" id="UP000243515"/>
    </source>
</evidence>
<dbReference type="InterPro" id="IPR007201">
    <property type="entry name" value="Mei2-like_Rrm_C"/>
</dbReference>
<reference evidence="5 6" key="1">
    <citation type="journal article" date="2015" name="Environ. Microbiol.">
        <title>Metagenome sequence of Elaphomyces granulatus from sporocarp tissue reveals Ascomycota ectomycorrhizal fingerprints of genome expansion and a Proteobacteria-rich microbiome.</title>
        <authorList>
            <person name="Quandt C.A."/>
            <person name="Kohler A."/>
            <person name="Hesse C.N."/>
            <person name="Sharpton T.J."/>
            <person name="Martin F."/>
            <person name="Spatafora J.W."/>
        </authorList>
    </citation>
    <scope>NUCLEOTIDE SEQUENCE [LARGE SCALE GENOMIC DNA]</scope>
    <source>
        <strain evidence="5 6">OSC145934</strain>
    </source>
</reference>
<keyword evidence="1 2" id="KW-0694">RNA-binding</keyword>
<dbReference type="CDD" id="cd12532">
    <property type="entry name" value="RRM3_MEI2_fungi"/>
    <property type="match status" value="1"/>
</dbReference>
<dbReference type="Pfam" id="PF04059">
    <property type="entry name" value="RRM_2"/>
    <property type="match status" value="1"/>
</dbReference>
<gene>
    <name evidence="5" type="ORF">Egran_05756</name>
</gene>
<comment type="caution">
    <text evidence="5">The sequence shown here is derived from an EMBL/GenBank/DDBJ whole genome shotgun (WGS) entry which is preliminary data.</text>
</comment>
<dbReference type="Proteomes" id="UP000243515">
    <property type="component" value="Unassembled WGS sequence"/>
</dbReference>
<feature type="region of interest" description="Disordered" evidence="3">
    <location>
        <begin position="1"/>
        <end position="33"/>
    </location>
</feature>
<evidence type="ECO:0000256" key="2">
    <source>
        <dbReference type="PROSITE-ProRule" id="PRU00176"/>
    </source>
</evidence>
<protein>
    <recommendedName>
        <fullName evidence="4">RRM domain-containing protein</fullName>
    </recommendedName>
</protein>
<dbReference type="GO" id="GO:0003723">
    <property type="term" value="F:RNA binding"/>
    <property type="evidence" value="ECO:0007669"/>
    <property type="project" value="UniProtKB-UniRule"/>
</dbReference>
<dbReference type="AlphaFoldDB" id="A0A232LQP2"/>
<dbReference type="InterPro" id="IPR035979">
    <property type="entry name" value="RBD_domain_sf"/>
</dbReference>
<evidence type="ECO:0000313" key="5">
    <source>
        <dbReference type="EMBL" id="OXV06476.1"/>
    </source>
</evidence>